<protein>
    <recommendedName>
        <fullName evidence="3">DNA recombination protein RmuC homolog</fullName>
    </recommendedName>
</protein>
<comment type="similarity">
    <text evidence="2">Belongs to the RmuC family.</text>
</comment>
<dbReference type="AlphaFoldDB" id="A0A418W9W8"/>
<dbReference type="Pfam" id="PF02646">
    <property type="entry name" value="RmuC"/>
    <property type="match status" value="1"/>
</dbReference>
<evidence type="ECO:0000256" key="1">
    <source>
        <dbReference type="ARBA" id="ARBA00003416"/>
    </source>
</evidence>
<dbReference type="Proteomes" id="UP000284605">
    <property type="component" value="Unassembled WGS sequence"/>
</dbReference>
<evidence type="ECO:0000256" key="6">
    <source>
        <dbReference type="SAM" id="Coils"/>
    </source>
</evidence>
<comment type="function">
    <text evidence="1">Involved in DNA recombination.</text>
</comment>
<gene>
    <name evidence="7" type="primary">rmuC</name>
    <name evidence="7" type="ORF">D3874_06900</name>
</gene>
<evidence type="ECO:0000313" key="8">
    <source>
        <dbReference type="Proteomes" id="UP000284605"/>
    </source>
</evidence>
<evidence type="ECO:0000256" key="2">
    <source>
        <dbReference type="ARBA" id="ARBA00009840"/>
    </source>
</evidence>
<evidence type="ECO:0000313" key="7">
    <source>
        <dbReference type="EMBL" id="RJF86779.1"/>
    </source>
</evidence>
<dbReference type="GO" id="GO:0006310">
    <property type="term" value="P:DNA recombination"/>
    <property type="evidence" value="ECO:0007669"/>
    <property type="project" value="UniProtKB-KW"/>
</dbReference>
<feature type="coiled-coil region" evidence="6">
    <location>
        <begin position="345"/>
        <end position="372"/>
    </location>
</feature>
<keyword evidence="5" id="KW-0233">DNA recombination</keyword>
<dbReference type="PANTHER" id="PTHR30563:SF0">
    <property type="entry name" value="DNA RECOMBINATION PROTEIN RMUC"/>
    <property type="match status" value="1"/>
</dbReference>
<dbReference type="InterPro" id="IPR003798">
    <property type="entry name" value="DNA_recombination_RmuC"/>
</dbReference>
<dbReference type="EMBL" id="QYUK01000011">
    <property type="protein sequence ID" value="RJF86779.1"/>
    <property type="molecule type" value="Genomic_DNA"/>
</dbReference>
<dbReference type="PANTHER" id="PTHR30563">
    <property type="entry name" value="DNA RECOMBINATION PROTEIN RMUC"/>
    <property type="match status" value="1"/>
</dbReference>
<dbReference type="RefSeq" id="WP_119777423.1">
    <property type="nucleotide sequence ID" value="NZ_QYUK01000011.1"/>
</dbReference>
<keyword evidence="8" id="KW-1185">Reference proteome</keyword>
<name>A0A418W9W8_9PROT</name>
<evidence type="ECO:0000256" key="3">
    <source>
        <dbReference type="ARBA" id="ARBA00021840"/>
    </source>
</evidence>
<reference evidence="7 8" key="1">
    <citation type="submission" date="2018-09" db="EMBL/GenBank/DDBJ databases">
        <authorList>
            <person name="Zhu H."/>
        </authorList>
    </citation>
    <scope>NUCLEOTIDE SEQUENCE [LARGE SCALE GENOMIC DNA]</scope>
    <source>
        <strain evidence="7 8">K1W22B-8</strain>
    </source>
</reference>
<sequence length="408" mass="45249">MPITLSPTDLLIIAIALIALVVGVFALVRPRNAADPALAARLEGMERAQERLERTLREELSLNRQEGSAGFKGFGDTLSARLDGLAQGLDSRFAQLAADSAVKLEEMRRTVDERLQGTLEQRLGESFKLVSDRLEQVHRGLGEMQNLAAGVGDLKRVLTNVKSRGTWGEMQLDALLAQIMTADQYLANVATIEGRAERVEFVIRLPGHDVGEEVWLPIDAKFPREDYERLVEAADRADVEGVEAAGKALEIRLKGFARDIRDKYLNPPRTTDFAVMFLPTEGLYAEALRRPGLIDVLQREYRVVPAGPTTLAALLNSLQMGFRTLAIEKRSSEVWLLLGAVKTEFAKYGEVLDKVQRKLNEASEQIDKVAVRKRAIDRRLRQVQGLDAVETARLIEVGEAVEADDEEG</sequence>
<evidence type="ECO:0000256" key="5">
    <source>
        <dbReference type="ARBA" id="ARBA00023172"/>
    </source>
</evidence>
<evidence type="ECO:0000256" key="4">
    <source>
        <dbReference type="ARBA" id="ARBA00023054"/>
    </source>
</evidence>
<organism evidence="7 8">
    <name type="scientific">Oleomonas cavernae</name>
    <dbReference type="NCBI Taxonomy" id="2320859"/>
    <lineage>
        <taxon>Bacteria</taxon>
        <taxon>Pseudomonadati</taxon>
        <taxon>Pseudomonadota</taxon>
        <taxon>Alphaproteobacteria</taxon>
        <taxon>Acetobacterales</taxon>
        <taxon>Acetobacteraceae</taxon>
        <taxon>Oleomonas</taxon>
    </lineage>
</organism>
<comment type="caution">
    <text evidence="7">The sequence shown here is derived from an EMBL/GenBank/DDBJ whole genome shotgun (WGS) entry which is preliminary data.</text>
</comment>
<dbReference type="OrthoDB" id="370725at2"/>
<proteinExistence type="inferred from homology"/>
<accession>A0A418W9W8</accession>
<keyword evidence="4 6" id="KW-0175">Coiled coil</keyword>